<protein>
    <recommendedName>
        <fullName evidence="2">Importin subunit beta-1/Transportin-1-like TPR repeats domain-containing protein</fullName>
    </recommendedName>
</protein>
<proteinExistence type="predicted"/>
<dbReference type="InterPro" id="IPR016024">
    <property type="entry name" value="ARM-type_fold"/>
</dbReference>
<dbReference type="EMBL" id="CVQH01023159">
    <property type="protein sequence ID" value="CRK34702.1"/>
    <property type="molecule type" value="Genomic_DNA"/>
</dbReference>
<keyword evidence="4" id="KW-1185">Reference proteome</keyword>
<dbReference type="STRING" id="100787.A0A0G4MKL3"/>
<feature type="domain" description="Importin subunit beta-1/Transportin-1-like TPR repeats" evidence="2">
    <location>
        <begin position="1"/>
        <end position="53"/>
    </location>
</feature>
<dbReference type="Pfam" id="PF25574">
    <property type="entry name" value="TPR_IMB1"/>
    <property type="match status" value="1"/>
</dbReference>
<dbReference type="Gene3D" id="1.25.10.10">
    <property type="entry name" value="Leucine-rich Repeat Variant"/>
    <property type="match status" value="1"/>
</dbReference>
<organism evidence="3 4">
    <name type="scientific">Verticillium longisporum</name>
    <name type="common">Verticillium dahliae var. longisporum</name>
    <dbReference type="NCBI Taxonomy" id="100787"/>
    <lineage>
        <taxon>Eukaryota</taxon>
        <taxon>Fungi</taxon>
        <taxon>Dikarya</taxon>
        <taxon>Ascomycota</taxon>
        <taxon>Pezizomycotina</taxon>
        <taxon>Sordariomycetes</taxon>
        <taxon>Hypocreomycetidae</taxon>
        <taxon>Glomerellales</taxon>
        <taxon>Plectosphaerellaceae</taxon>
        <taxon>Verticillium</taxon>
    </lineage>
</organism>
<dbReference type="Proteomes" id="UP000044602">
    <property type="component" value="Unassembled WGS sequence"/>
</dbReference>
<name>A0A0G4MKL3_VERLO</name>
<dbReference type="SUPFAM" id="SSF48371">
    <property type="entry name" value="ARM repeat"/>
    <property type="match status" value="1"/>
</dbReference>
<dbReference type="InterPro" id="IPR058584">
    <property type="entry name" value="IMB1_TNPO1-like_TPR"/>
</dbReference>
<evidence type="ECO:0000259" key="2">
    <source>
        <dbReference type="Pfam" id="PF25574"/>
    </source>
</evidence>
<reference evidence="3 4" key="1">
    <citation type="submission" date="2015-05" db="EMBL/GenBank/DDBJ databases">
        <authorList>
            <person name="Wang D.B."/>
            <person name="Wang M."/>
        </authorList>
    </citation>
    <scope>NUCLEOTIDE SEQUENCE [LARGE SCALE GENOMIC DNA]</scope>
    <source>
        <strain evidence="3">VL1</strain>
    </source>
</reference>
<accession>A0A0G4MKL3</accession>
<evidence type="ECO:0000313" key="3">
    <source>
        <dbReference type="EMBL" id="CRK34702.1"/>
    </source>
</evidence>
<feature type="non-terminal residue" evidence="3">
    <location>
        <position position="1"/>
    </location>
</feature>
<gene>
    <name evidence="3" type="ORF">BN1708_019585</name>
</gene>
<evidence type="ECO:0000256" key="1">
    <source>
        <dbReference type="ARBA" id="ARBA00022737"/>
    </source>
</evidence>
<sequence>QLLSQIASDMNRSEALMRASMGVIGDLADAYPNGELVDVFRQDWLTTLIKETKTNREFQPRTIDTARWAREQVKRQLGGASSIMAQA</sequence>
<keyword evidence="1" id="KW-0677">Repeat</keyword>
<evidence type="ECO:0000313" key="4">
    <source>
        <dbReference type="Proteomes" id="UP000044602"/>
    </source>
</evidence>
<dbReference type="AlphaFoldDB" id="A0A0G4MKL3"/>
<dbReference type="InterPro" id="IPR011989">
    <property type="entry name" value="ARM-like"/>
</dbReference>